<name>A0AAE8M7P2_9HYPO</name>
<evidence type="ECO:0000259" key="4">
    <source>
        <dbReference type="SMART" id="SM01328"/>
    </source>
</evidence>
<keyword evidence="3" id="KW-0862">Zinc</keyword>
<dbReference type="GO" id="GO:0008270">
    <property type="term" value="F:zinc ion binding"/>
    <property type="evidence" value="ECO:0007669"/>
    <property type="project" value="UniProtKB-KW"/>
</dbReference>
<protein>
    <recommendedName>
        <fullName evidence="4">3CxxC-type domain-containing protein</fullName>
    </recommendedName>
</protein>
<sequence>MPRKRSKAKEGPSWAMYPELHDEVAEKLEEVQLDYSFSPNDNDIANVREYDTNIMGRFTCNNEKCKKEGWSTQKMAMTIREYTRDRYNARVYFQRCIRCKSLGQPTLDEESYIERVAYRIKKWNGVEMEKPIWSGASKGPHETDFCEGCINGHCSQGVKDRYVLA</sequence>
<dbReference type="EMBL" id="ONZP01000183">
    <property type="protein sequence ID" value="SPJ75956.1"/>
    <property type="molecule type" value="Genomic_DNA"/>
</dbReference>
<accession>A0AAE8M7P2</accession>
<gene>
    <name evidence="5" type="ORF">FTOL_05687</name>
</gene>
<keyword evidence="1" id="KW-0479">Metal-binding</keyword>
<keyword evidence="6" id="KW-1185">Reference proteome</keyword>
<dbReference type="AlphaFoldDB" id="A0AAE8M7P2"/>
<reference evidence="5" key="1">
    <citation type="submission" date="2018-03" db="EMBL/GenBank/DDBJ databases">
        <authorList>
            <person name="Guldener U."/>
        </authorList>
    </citation>
    <scope>NUCLEOTIDE SEQUENCE</scope>
</reference>
<dbReference type="SMART" id="SM01328">
    <property type="entry name" value="zf-3CxxC"/>
    <property type="match status" value="1"/>
</dbReference>
<evidence type="ECO:0000256" key="3">
    <source>
        <dbReference type="ARBA" id="ARBA00022833"/>
    </source>
</evidence>
<dbReference type="Proteomes" id="UP001187734">
    <property type="component" value="Unassembled WGS sequence"/>
</dbReference>
<dbReference type="Pfam" id="PF13695">
    <property type="entry name" value="Zn_ribbon_3CxxC"/>
    <property type="match status" value="1"/>
</dbReference>
<dbReference type="InterPro" id="IPR027377">
    <property type="entry name" value="ZAR1/RTP1-5-like_Znf-3CxxC"/>
</dbReference>
<keyword evidence="2" id="KW-0863">Zinc-finger</keyword>
<evidence type="ECO:0000313" key="5">
    <source>
        <dbReference type="EMBL" id="SPJ75956.1"/>
    </source>
</evidence>
<evidence type="ECO:0000313" key="6">
    <source>
        <dbReference type="Proteomes" id="UP001187734"/>
    </source>
</evidence>
<evidence type="ECO:0000256" key="1">
    <source>
        <dbReference type="ARBA" id="ARBA00022723"/>
    </source>
</evidence>
<organism evidence="5 6">
    <name type="scientific">Fusarium torulosum</name>
    <dbReference type="NCBI Taxonomy" id="33205"/>
    <lineage>
        <taxon>Eukaryota</taxon>
        <taxon>Fungi</taxon>
        <taxon>Dikarya</taxon>
        <taxon>Ascomycota</taxon>
        <taxon>Pezizomycotina</taxon>
        <taxon>Sordariomycetes</taxon>
        <taxon>Hypocreomycetidae</taxon>
        <taxon>Hypocreales</taxon>
        <taxon>Nectriaceae</taxon>
        <taxon>Fusarium</taxon>
    </lineage>
</organism>
<comment type="caution">
    <text evidence="5">The sequence shown here is derived from an EMBL/GenBank/DDBJ whole genome shotgun (WGS) entry which is preliminary data.</text>
</comment>
<evidence type="ECO:0000256" key="2">
    <source>
        <dbReference type="ARBA" id="ARBA00022771"/>
    </source>
</evidence>
<proteinExistence type="predicted"/>
<feature type="domain" description="3CxxC-type" evidence="4">
    <location>
        <begin position="53"/>
        <end position="152"/>
    </location>
</feature>